<dbReference type="PANTHER" id="PTHR45532">
    <property type="entry name" value="WD REPEAT-CONTAINING PROTEIN 97"/>
    <property type="match status" value="1"/>
</dbReference>
<name>X0YGM6_9ZZZZ</name>
<gene>
    <name evidence="1" type="ORF">S01H4_19203</name>
</gene>
<dbReference type="SUPFAM" id="SSF50978">
    <property type="entry name" value="WD40 repeat-like"/>
    <property type="match status" value="1"/>
</dbReference>
<dbReference type="PANTHER" id="PTHR45532:SF1">
    <property type="entry name" value="WD REPEAT-CONTAINING PROTEIN 97"/>
    <property type="match status" value="1"/>
</dbReference>
<protein>
    <submittedName>
        <fullName evidence="1">Uncharacterized protein</fullName>
    </submittedName>
</protein>
<dbReference type="AlphaFoldDB" id="X0YGM6"/>
<dbReference type="SMART" id="SM00320">
    <property type="entry name" value="WD40"/>
    <property type="match status" value="1"/>
</dbReference>
<dbReference type="PROSITE" id="PS50082">
    <property type="entry name" value="WD_REPEATS_2"/>
    <property type="match status" value="1"/>
</dbReference>
<dbReference type="PROSITE" id="PS50294">
    <property type="entry name" value="WD_REPEATS_REGION"/>
    <property type="match status" value="1"/>
</dbReference>
<dbReference type="InterPro" id="IPR036322">
    <property type="entry name" value="WD40_repeat_dom_sf"/>
</dbReference>
<comment type="caution">
    <text evidence="1">The sequence shown here is derived from an EMBL/GenBank/DDBJ whole genome shotgun (WGS) entry which is preliminary data.</text>
</comment>
<dbReference type="InterPro" id="IPR001680">
    <property type="entry name" value="WD40_rpt"/>
</dbReference>
<dbReference type="Pfam" id="PF00400">
    <property type="entry name" value="WD40"/>
    <property type="match status" value="1"/>
</dbReference>
<proteinExistence type="predicted"/>
<dbReference type="Gene3D" id="2.130.10.10">
    <property type="entry name" value="YVTN repeat-like/Quinoprotein amine dehydrogenase"/>
    <property type="match status" value="1"/>
</dbReference>
<dbReference type="InterPro" id="IPR015943">
    <property type="entry name" value="WD40/YVTN_repeat-like_dom_sf"/>
</dbReference>
<accession>X0YGM6</accession>
<dbReference type="EMBL" id="BART01008547">
    <property type="protein sequence ID" value="GAG55035.1"/>
    <property type="molecule type" value="Genomic_DNA"/>
</dbReference>
<feature type="non-terminal residue" evidence="1">
    <location>
        <position position="160"/>
    </location>
</feature>
<sequence length="160" mass="18063">MLLLGFKSGNIQILDVKIGKYLRLGSDYDHTDEVTCADFNDHLCLFATGSLDCKVKLWDYKKDLVRELAMTQPVRALQFLDISGNIIVGEGTDISLVAPKTYLTRSYATIVADKLRRHATSLLDRLRREIGAPEGETKKRGTRIPRPSLKLAERLRVMTK</sequence>
<reference evidence="1" key="1">
    <citation type="journal article" date="2014" name="Front. Microbiol.">
        <title>High frequency of phylogenetically diverse reductive dehalogenase-homologous genes in deep subseafloor sedimentary metagenomes.</title>
        <authorList>
            <person name="Kawai M."/>
            <person name="Futagami T."/>
            <person name="Toyoda A."/>
            <person name="Takaki Y."/>
            <person name="Nishi S."/>
            <person name="Hori S."/>
            <person name="Arai W."/>
            <person name="Tsubouchi T."/>
            <person name="Morono Y."/>
            <person name="Uchiyama I."/>
            <person name="Ito T."/>
            <person name="Fujiyama A."/>
            <person name="Inagaki F."/>
            <person name="Takami H."/>
        </authorList>
    </citation>
    <scope>NUCLEOTIDE SEQUENCE</scope>
    <source>
        <strain evidence="1">Expedition CK06-06</strain>
    </source>
</reference>
<evidence type="ECO:0000313" key="1">
    <source>
        <dbReference type="EMBL" id="GAG55035.1"/>
    </source>
</evidence>
<organism evidence="1">
    <name type="scientific">marine sediment metagenome</name>
    <dbReference type="NCBI Taxonomy" id="412755"/>
    <lineage>
        <taxon>unclassified sequences</taxon>
        <taxon>metagenomes</taxon>
        <taxon>ecological metagenomes</taxon>
    </lineage>
</organism>